<evidence type="ECO:0000256" key="4">
    <source>
        <dbReference type="ARBA" id="ARBA00023002"/>
    </source>
</evidence>
<keyword evidence="3 7" id="KW-0223">Dioxygenase</keyword>
<dbReference type="PANTHER" id="PTHR30468">
    <property type="entry name" value="ALPHA-KETOGLUTARATE-DEPENDENT SULFONATE DIOXYGENASE"/>
    <property type="match status" value="1"/>
</dbReference>
<organism evidence="7 8">
    <name type="scientific">Variovorax humicola</name>
    <dbReference type="NCBI Taxonomy" id="1769758"/>
    <lineage>
        <taxon>Bacteria</taxon>
        <taxon>Pseudomonadati</taxon>
        <taxon>Pseudomonadota</taxon>
        <taxon>Betaproteobacteria</taxon>
        <taxon>Burkholderiales</taxon>
        <taxon>Comamonadaceae</taxon>
        <taxon>Variovorax</taxon>
    </lineage>
</organism>
<sequence length="274" mass="30745">MQIKKIAGALGAEVSGVDLTQPLPDEEARRIHGALLDHQVIFLRNQKLTLQQFLAFANAMGQPVDYPFVKGLPGFPQIIEVKKLEHETSNFGGIWHSDTTYLEEPPMGSMLLSREIPPYGGDTMFANQYMAYDALSPTMKDLLAPLVGISSSAKADVSRTREDRIKTDGAGDASQQHLAEHPVVRTHPETGRKALYVNIAHTAGIKGLTDDESEPLLKFLFQHQVKPEFTCRFSWEPDTIAFWDNRCTQHNPVNDYHGFRRVMHRITLKGDRPV</sequence>
<evidence type="ECO:0000259" key="6">
    <source>
        <dbReference type="Pfam" id="PF02668"/>
    </source>
</evidence>
<keyword evidence="2" id="KW-0479">Metal-binding</keyword>
<dbReference type="EMBL" id="JBBKZV010000027">
    <property type="protein sequence ID" value="MEJ8825902.1"/>
    <property type="molecule type" value="Genomic_DNA"/>
</dbReference>
<dbReference type="SUPFAM" id="SSF51197">
    <property type="entry name" value="Clavaminate synthase-like"/>
    <property type="match status" value="1"/>
</dbReference>
<dbReference type="Proteomes" id="UP001363010">
    <property type="component" value="Unassembled WGS sequence"/>
</dbReference>
<evidence type="ECO:0000313" key="8">
    <source>
        <dbReference type="Proteomes" id="UP001363010"/>
    </source>
</evidence>
<evidence type="ECO:0000256" key="5">
    <source>
        <dbReference type="ARBA" id="ARBA00023004"/>
    </source>
</evidence>
<keyword evidence="4" id="KW-0560">Oxidoreductase</keyword>
<dbReference type="PANTHER" id="PTHR30468:SF1">
    <property type="entry name" value="ALPHA-KETOGLUTARATE-DEPENDENT SULFONATE DIOXYGENASE"/>
    <property type="match status" value="1"/>
</dbReference>
<dbReference type="Gene3D" id="3.60.130.10">
    <property type="entry name" value="Clavaminate synthase-like"/>
    <property type="match status" value="1"/>
</dbReference>
<name>A0ABU8W763_9BURK</name>
<protein>
    <submittedName>
        <fullName evidence="7">TauD/TfdA family dioxygenase</fullName>
    </submittedName>
</protein>
<feature type="domain" description="TauD/TfdA-like" evidence="6">
    <location>
        <begin position="3"/>
        <end position="267"/>
    </location>
</feature>
<gene>
    <name evidence="7" type="ORF">WKW80_28370</name>
</gene>
<evidence type="ECO:0000313" key="7">
    <source>
        <dbReference type="EMBL" id="MEJ8825902.1"/>
    </source>
</evidence>
<keyword evidence="5" id="KW-0408">Iron</keyword>
<proteinExistence type="inferred from homology"/>
<reference evidence="7 8" key="1">
    <citation type="submission" date="2024-03" db="EMBL/GenBank/DDBJ databases">
        <title>Novel species of the genus Variovorax.</title>
        <authorList>
            <person name="Liu Q."/>
            <person name="Xin Y.-H."/>
        </authorList>
    </citation>
    <scope>NUCLEOTIDE SEQUENCE [LARGE SCALE GENOMIC DNA]</scope>
    <source>
        <strain evidence="7 8">KACC 18501</strain>
    </source>
</reference>
<accession>A0ABU8W763</accession>
<dbReference type="Pfam" id="PF02668">
    <property type="entry name" value="TauD"/>
    <property type="match status" value="1"/>
</dbReference>
<dbReference type="InterPro" id="IPR003819">
    <property type="entry name" value="TauD/TfdA-like"/>
</dbReference>
<comment type="similarity">
    <text evidence="1">Belongs to the TfdA dioxygenase family.</text>
</comment>
<comment type="caution">
    <text evidence="7">The sequence shown here is derived from an EMBL/GenBank/DDBJ whole genome shotgun (WGS) entry which is preliminary data.</text>
</comment>
<evidence type="ECO:0000256" key="1">
    <source>
        <dbReference type="ARBA" id="ARBA00005896"/>
    </source>
</evidence>
<dbReference type="InterPro" id="IPR051323">
    <property type="entry name" value="AtsK-like"/>
</dbReference>
<keyword evidence="8" id="KW-1185">Reference proteome</keyword>
<dbReference type="RefSeq" id="WP_340366935.1">
    <property type="nucleotide sequence ID" value="NZ_JBBKZV010000027.1"/>
</dbReference>
<evidence type="ECO:0000256" key="2">
    <source>
        <dbReference type="ARBA" id="ARBA00022723"/>
    </source>
</evidence>
<evidence type="ECO:0000256" key="3">
    <source>
        <dbReference type="ARBA" id="ARBA00022964"/>
    </source>
</evidence>
<dbReference type="InterPro" id="IPR042098">
    <property type="entry name" value="TauD-like_sf"/>
</dbReference>
<dbReference type="GO" id="GO:0051213">
    <property type="term" value="F:dioxygenase activity"/>
    <property type="evidence" value="ECO:0007669"/>
    <property type="project" value="UniProtKB-KW"/>
</dbReference>